<dbReference type="PANTHER" id="PTHR22731:SF3">
    <property type="entry name" value="RIBONUCLEASES P_MRP PROTEIN SUBUNIT POP1"/>
    <property type="match status" value="1"/>
</dbReference>
<reference evidence="8 9" key="1">
    <citation type="journal article" date="2019" name="Mol. Biol. Evol.">
        <title>Blast fungal genomes show frequent chromosomal changes, gene gains and losses, and effector gene turnover.</title>
        <authorList>
            <person name="Gomez Luciano L.B."/>
            <person name="Jason Tsai I."/>
            <person name="Chuma I."/>
            <person name="Tosa Y."/>
            <person name="Chen Y.H."/>
            <person name="Li J.Y."/>
            <person name="Li M.Y."/>
            <person name="Jade Lu M.Y."/>
            <person name="Nakayashiki H."/>
            <person name="Li W.H."/>
        </authorList>
    </citation>
    <scope>NUCLEOTIDE SEQUENCE [LARGE SCALE GENOMIC DNA]</scope>
    <source>
        <strain evidence="8">MZ5-1-6</strain>
    </source>
</reference>
<dbReference type="InterPro" id="IPR039182">
    <property type="entry name" value="Pop1"/>
</dbReference>
<feature type="compositionally biased region" description="Basic and acidic residues" evidence="4">
    <location>
        <begin position="790"/>
        <end position="800"/>
    </location>
</feature>
<feature type="domain" description="POPLD" evidence="6">
    <location>
        <begin position="661"/>
        <end position="766"/>
    </location>
</feature>
<feature type="domain" description="Pop1 N-terminal" evidence="5">
    <location>
        <begin position="259"/>
        <end position="394"/>
    </location>
</feature>
<feature type="domain" description="Pop1 N-terminal" evidence="5">
    <location>
        <begin position="65"/>
        <end position="194"/>
    </location>
</feature>
<sequence length="1023" mass="113274">MQGPVKRLPSGDAQPKKRQAGPQDDTAGPGRPNKRAKARADRNIPVHASASDAVTEDGEVNLPIFLEALQSSIGGLEKAMRKSKASGTKRAFQQVPRDMRRRTASHNPKRVPGRLRARARVEMASDNTPAKSKKKPRDPVERALNKVEKARLALRKTLKQTEAIREGLHLHANTVQVPETKTNSKTAAKSRCVKAQFEHLSNALDKTRQLVGRLQVQLDLDNVRSAADQTSLAAQEAKNLEDAMAKTKKLNSLLSELKGPNEPSDISEKLGKALAKTKKLNKNLAKVKKRTGSYNSDIDEDEGEDDDVEMGSDSHNPQPCPLPQRKRVPQRDGQLPTHLWHAKRAKMSTIDNPFFSKPTPINMNGKTVRKIHRAYNASAFMHDASHRGFIQVSGPTKDVKAVLEVVGVDYPGATADWIRGCRVWTGIIRLVESGKTGDITPARVIWNPSGQPLGMLDDASAERQVLIEVESDTAELVVRALATATDHLGDRRNQVTTRDLSSKLGCIELLGPGSGQRLTDVLLPPHASSNQDAYKSTHWRLFRAIAHAQPYMLGYNVAMGLMIRYPDKYGREDVSTADSSDKDEAEQLLAAQKDWATETNPQPLALLDRTIRGGALQAIHEKQGAALQASKNKAKKPDQSGTSIPILLLCSAPHTRGIEGKWSLICQRELIKPLWLRLFSQKGHFGGEIDIACVEEMHRIHTEQAVKFFPVDFPHTVQGTLWELKERDRLKKEWESRPKGKRPNWTTLDLGDDGKGEHGNPFACDWEHLLHCTNPLRGSTSTPTKLPNTSKDDKEAKDNSLARLASPDIPRPLAISVHPAIFRDIFRVGIDPAKRPSIPVLGISTVHISMFDGGVPNPRARIYLLPSLKEQEELRSAWLERFKVKIGGVGRNKRTQKSSSDRRFPHSSTFAERKEILAESLFQKTDCETAAGMEGSPVKPLPQVLERDLMGYVTSGSYNLARGRGHGIGHLAASKIAESMQATIDSGGSWNDAETFYCVVRNVGETICRPAIWRFVEENRDVR</sequence>
<feature type="region of interest" description="Disordered" evidence="4">
    <location>
        <begin position="81"/>
        <end position="109"/>
    </location>
</feature>
<dbReference type="AlphaFoldDB" id="A0A4P7NTP4"/>
<keyword evidence="3" id="KW-0539">Nucleus</keyword>
<evidence type="ECO:0000259" key="5">
    <source>
        <dbReference type="Pfam" id="PF06978"/>
    </source>
</evidence>
<dbReference type="InterPro" id="IPR055079">
    <property type="entry name" value="POP1_C"/>
</dbReference>
<dbReference type="Proteomes" id="UP000294847">
    <property type="component" value="Chromosome 7"/>
</dbReference>
<evidence type="ECO:0000256" key="2">
    <source>
        <dbReference type="ARBA" id="ARBA00022694"/>
    </source>
</evidence>
<feature type="region of interest" description="Disordered" evidence="4">
    <location>
        <begin position="732"/>
        <end position="753"/>
    </location>
</feature>
<evidence type="ECO:0000256" key="4">
    <source>
        <dbReference type="SAM" id="MobiDB-lite"/>
    </source>
</evidence>
<accession>A0A4P7NTP4</accession>
<organism evidence="8 9">
    <name type="scientific">Pyricularia oryzae</name>
    <name type="common">Rice blast fungus</name>
    <name type="synonym">Magnaporthe oryzae</name>
    <dbReference type="NCBI Taxonomy" id="318829"/>
    <lineage>
        <taxon>Eukaryota</taxon>
        <taxon>Fungi</taxon>
        <taxon>Dikarya</taxon>
        <taxon>Ascomycota</taxon>
        <taxon>Pezizomycotina</taxon>
        <taxon>Sordariomycetes</taxon>
        <taxon>Sordariomycetidae</taxon>
        <taxon>Magnaporthales</taxon>
        <taxon>Pyriculariaceae</taxon>
        <taxon>Pyricularia</taxon>
    </lineage>
</organism>
<evidence type="ECO:0000259" key="6">
    <source>
        <dbReference type="Pfam" id="PF08170"/>
    </source>
</evidence>
<feature type="domain" description="POP1 C-terminal" evidence="7">
    <location>
        <begin position="845"/>
        <end position="1013"/>
    </location>
</feature>
<feature type="compositionally biased region" description="Polar residues" evidence="4">
    <location>
        <begin position="777"/>
        <end position="789"/>
    </location>
</feature>
<feature type="region of interest" description="Disordered" evidence="4">
    <location>
        <begin position="123"/>
        <end position="142"/>
    </location>
</feature>
<evidence type="ECO:0000313" key="8">
    <source>
        <dbReference type="EMBL" id="QBZ65904.1"/>
    </source>
</evidence>
<feature type="region of interest" description="Disordered" evidence="4">
    <location>
        <begin position="1"/>
        <end position="57"/>
    </location>
</feature>
<dbReference type="InterPro" id="IPR009723">
    <property type="entry name" value="Pop1_N"/>
</dbReference>
<dbReference type="GO" id="GO:0005655">
    <property type="term" value="C:nucleolar ribonuclease P complex"/>
    <property type="evidence" value="ECO:0007669"/>
    <property type="project" value="InterPro"/>
</dbReference>
<protein>
    <submittedName>
        <fullName evidence="8">Uncharacterized protein</fullName>
    </submittedName>
</protein>
<comment type="subcellular location">
    <subcellularLocation>
        <location evidence="1">Nucleus</location>
    </subcellularLocation>
</comment>
<dbReference type="GO" id="GO:0000172">
    <property type="term" value="C:ribonuclease MRP complex"/>
    <property type="evidence" value="ECO:0007669"/>
    <property type="project" value="InterPro"/>
</dbReference>
<dbReference type="Pfam" id="PF08170">
    <property type="entry name" value="POPLD"/>
    <property type="match status" value="1"/>
</dbReference>
<dbReference type="Pfam" id="PF22770">
    <property type="entry name" value="POP1_C"/>
    <property type="match status" value="1"/>
</dbReference>
<proteinExistence type="predicted"/>
<dbReference type="EMBL" id="CP034210">
    <property type="protein sequence ID" value="QBZ65904.1"/>
    <property type="molecule type" value="Genomic_DNA"/>
</dbReference>
<feature type="compositionally biased region" description="Acidic residues" evidence="4">
    <location>
        <begin position="297"/>
        <end position="310"/>
    </location>
</feature>
<evidence type="ECO:0000259" key="7">
    <source>
        <dbReference type="Pfam" id="PF22770"/>
    </source>
</evidence>
<feature type="compositionally biased region" description="Basic residues" evidence="4">
    <location>
        <begin position="99"/>
        <end position="109"/>
    </location>
</feature>
<evidence type="ECO:0000313" key="9">
    <source>
        <dbReference type="Proteomes" id="UP000294847"/>
    </source>
</evidence>
<dbReference type="Pfam" id="PF06978">
    <property type="entry name" value="POP1_N"/>
    <property type="match status" value="2"/>
</dbReference>
<dbReference type="GO" id="GO:0001682">
    <property type="term" value="P:tRNA 5'-leader removal"/>
    <property type="evidence" value="ECO:0007669"/>
    <property type="project" value="InterPro"/>
</dbReference>
<evidence type="ECO:0000256" key="3">
    <source>
        <dbReference type="ARBA" id="ARBA00023242"/>
    </source>
</evidence>
<feature type="region of interest" description="Disordered" evidence="4">
    <location>
        <begin position="777"/>
        <end position="804"/>
    </location>
</feature>
<keyword evidence="2" id="KW-0819">tRNA processing</keyword>
<dbReference type="PANTHER" id="PTHR22731">
    <property type="entry name" value="RIBONUCLEASES P/MRP PROTEIN SUBUNIT POP1"/>
    <property type="match status" value="1"/>
</dbReference>
<evidence type="ECO:0000256" key="1">
    <source>
        <dbReference type="ARBA" id="ARBA00004123"/>
    </source>
</evidence>
<name>A0A4P7NTP4_PYROR</name>
<dbReference type="InterPro" id="IPR012590">
    <property type="entry name" value="POPLD_dom"/>
</dbReference>
<gene>
    <name evidence="8" type="ORF">PoMZ_12871</name>
</gene>
<feature type="region of interest" description="Disordered" evidence="4">
    <location>
        <begin position="286"/>
        <end position="331"/>
    </location>
</feature>